<dbReference type="SUPFAM" id="SSF51182">
    <property type="entry name" value="RmlC-like cupins"/>
    <property type="match status" value="1"/>
</dbReference>
<dbReference type="InterPro" id="IPR014710">
    <property type="entry name" value="RmlC-like_jellyroll"/>
</dbReference>
<dbReference type="InterPro" id="IPR011051">
    <property type="entry name" value="RmlC_Cupin_sf"/>
</dbReference>
<sequence length="111" mass="12815">MFTQTHGVWGERLTTFSWDGGIVTILFLKAGTRCSWHSHNCNWNRFVCITGKIGIKTDKGYITELVPKQIFEAEPGVMHEFQVYEDSIIQEIAYVKYSLNDIERQQEGGRL</sequence>
<dbReference type="Gene3D" id="2.60.120.10">
    <property type="entry name" value="Jelly Rolls"/>
    <property type="match status" value="1"/>
</dbReference>
<dbReference type="AlphaFoldDB" id="X1GFI2"/>
<gene>
    <name evidence="1" type="ORF">S03H2_13874</name>
</gene>
<evidence type="ECO:0000313" key="1">
    <source>
        <dbReference type="EMBL" id="GAH40374.1"/>
    </source>
</evidence>
<evidence type="ECO:0008006" key="2">
    <source>
        <dbReference type="Google" id="ProtNLM"/>
    </source>
</evidence>
<accession>X1GFI2</accession>
<dbReference type="CDD" id="cd02208">
    <property type="entry name" value="cupin_RmlC-like"/>
    <property type="match status" value="1"/>
</dbReference>
<comment type="caution">
    <text evidence="1">The sequence shown here is derived from an EMBL/GenBank/DDBJ whole genome shotgun (WGS) entry which is preliminary data.</text>
</comment>
<protein>
    <recommendedName>
        <fullName evidence="2">Cupin 2 conserved barrel domain-containing protein</fullName>
    </recommendedName>
</protein>
<reference evidence="1" key="1">
    <citation type="journal article" date="2014" name="Front. Microbiol.">
        <title>High frequency of phylogenetically diverse reductive dehalogenase-homologous genes in deep subseafloor sedimentary metagenomes.</title>
        <authorList>
            <person name="Kawai M."/>
            <person name="Futagami T."/>
            <person name="Toyoda A."/>
            <person name="Takaki Y."/>
            <person name="Nishi S."/>
            <person name="Hori S."/>
            <person name="Arai W."/>
            <person name="Tsubouchi T."/>
            <person name="Morono Y."/>
            <person name="Uchiyama I."/>
            <person name="Ito T."/>
            <person name="Fujiyama A."/>
            <person name="Inagaki F."/>
            <person name="Takami H."/>
        </authorList>
    </citation>
    <scope>NUCLEOTIDE SEQUENCE</scope>
    <source>
        <strain evidence="1">Expedition CK06-06</strain>
    </source>
</reference>
<proteinExistence type="predicted"/>
<organism evidence="1">
    <name type="scientific">marine sediment metagenome</name>
    <dbReference type="NCBI Taxonomy" id="412755"/>
    <lineage>
        <taxon>unclassified sequences</taxon>
        <taxon>metagenomes</taxon>
        <taxon>ecological metagenomes</taxon>
    </lineage>
</organism>
<name>X1GFI2_9ZZZZ</name>
<dbReference type="EMBL" id="BARU01007033">
    <property type="protein sequence ID" value="GAH40374.1"/>
    <property type="molecule type" value="Genomic_DNA"/>
</dbReference>